<dbReference type="Proteomes" id="UP000275777">
    <property type="component" value="Chromosome"/>
</dbReference>
<proteinExistence type="predicted"/>
<sequence>MRCCCARPAPRPAGLADARAGRVGVVPRAGRAGVPRRRPRRAQARGLGRRPFGVAGFRRRRQDDRDAGERLLQSLLDGEPWWGRGSPRFRRRDRRRQADRIVCQCKQVGEAAILARLAQGGAWRNCRPSWVAARFAAPARRSWLGWRPATGSMPEERESKVRETWAGRTSWRGAGDPGGRCQFTPQDAIRRLMRRYALPRSLEAGEDKNKAAGGQPCWFQAKDGRPIS</sequence>
<gene>
    <name evidence="2" type="ORF">NCTC9695_03118</name>
</gene>
<accession>A0A447TCV7</accession>
<reference evidence="2 3" key="1">
    <citation type="submission" date="2018-12" db="EMBL/GenBank/DDBJ databases">
        <authorList>
            <consortium name="Pathogen Informatics"/>
        </authorList>
    </citation>
    <scope>NUCLEOTIDE SEQUENCE [LARGE SCALE GENOMIC DNA]</scope>
    <source>
        <strain evidence="2 3">NCTC9695</strain>
    </source>
</reference>
<organism evidence="2 3">
    <name type="scientific">Chromobacterium violaceum</name>
    <dbReference type="NCBI Taxonomy" id="536"/>
    <lineage>
        <taxon>Bacteria</taxon>
        <taxon>Pseudomonadati</taxon>
        <taxon>Pseudomonadota</taxon>
        <taxon>Betaproteobacteria</taxon>
        <taxon>Neisseriales</taxon>
        <taxon>Chromobacteriaceae</taxon>
        <taxon>Chromobacterium</taxon>
    </lineage>
</organism>
<evidence type="ECO:0000313" key="2">
    <source>
        <dbReference type="EMBL" id="VEB42668.1"/>
    </source>
</evidence>
<name>A0A447TCV7_CHRVL</name>
<evidence type="ECO:0000256" key="1">
    <source>
        <dbReference type="SAM" id="MobiDB-lite"/>
    </source>
</evidence>
<feature type="region of interest" description="Disordered" evidence="1">
    <location>
        <begin position="203"/>
        <end position="228"/>
    </location>
</feature>
<evidence type="ECO:0000313" key="3">
    <source>
        <dbReference type="Proteomes" id="UP000275777"/>
    </source>
</evidence>
<protein>
    <submittedName>
        <fullName evidence="2">Uncharacterized protein</fullName>
    </submittedName>
</protein>
<dbReference type="EMBL" id="LR134182">
    <property type="protein sequence ID" value="VEB42668.1"/>
    <property type="molecule type" value="Genomic_DNA"/>
</dbReference>
<dbReference type="AlphaFoldDB" id="A0A447TCV7"/>